<gene>
    <name evidence="7" type="ORF">WAX74_10395</name>
</gene>
<name>A0ABU8F4W3_9BACI</name>
<dbReference type="PANTHER" id="PTHR43280">
    <property type="entry name" value="ARAC-FAMILY TRANSCRIPTIONAL REGULATOR"/>
    <property type="match status" value="1"/>
</dbReference>
<feature type="domain" description="Response regulatory" evidence="6">
    <location>
        <begin position="2"/>
        <end position="118"/>
    </location>
</feature>
<dbReference type="SUPFAM" id="SSF52172">
    <property type="entry name" value="CheY-like"/>
    <property type="match status" value="1"/>
</dbReference>
<accession>A0ABU8F4W3</accession>
<protein>
    <submittedName>
        <fullName evidence="7">Helix-turn-helix domain-containing protein</fullName>
    </submittedName>
</protein>
<comment type="caution">
    <text evidence="4">Lacks conserved residue(s) required for the propagation of feature annotation.</text>
</comment>
<evidence type="ECO:0000256" key="4">
    <source>
        <dbReference type="PROSITE-ProRule" id="PRU00169"/>
    </source>
</evidence>
<dbReference type="Proteomes" id="UP001364890">
    <property type="component" value="Unassembled WGS sequence"/>
</dbReference>
<dbReference type="SMART" id="SM00448">
    <property type="entry name" value="REC"/>
    <property type="match status" value="1"/>
</dbReference>
<sequence>MKLLIIDRDQTERMGIHWFIKRYQLDILSVMEAGTVAEAVTCIEKENPEIILLEIELLAQDKASELKKVLSLHSHHVITMTAEPLFKNALESLSLRALTLLVKPLDLNMLKQYLTHATRHVLNNTGEMLPLVEKHSVYPSLFLEETSAQMEEFNFCFMIETEFLEHNELLFHWLQSQKHFTFYALSKRVVGFSNDESMEELLKKAKSIIREWANTYNANLNIAIYDLPNQSVKTMYNALKEALHLRFHNGFSQFFLVSQLPSYKNFDPFLTIDQQRLWINSLEQNDVQMIKQFLYNISTIDTYYQPDSIRIHLTSILAQVRRFMLKYQMEKKIELEQKYNRLFDIILNHPVLYTIIQEFVLFCQDAMNQAIQQKEKGHFDYVNAALDYIDIYYTDSKLNLETLTDFLGISPSYLSMLFSKTKGITFKQYVNKKRLSHAQQLLLETNLSISEIAFTTGFNDSNYFSKVFKLNNEMSPLSFRQQMKSEMDVI</sequence>
<comment type="caution">
    <text evidence="7">The sequence shown here is derived from an EMBL/GenBank/DDBJ whole genome shotgun (WGS) entry which is preliminary data.</text>
</comment>
<proteinExistence type="predicted"/>
<evidence type="ECO:0000256" key="2">
    <source>
        <dbReference type="ARBA" id="ARBA00023125"/>
    </source>
</evidence>
<dbReference type="SUPFAM" id="SSF46689">
    <property type="entry name" value="Homeodomain-like"/>
    <property type="match status" value="1"/>
</dbReference>
<dbReference type="RefSeq" id="WP_336497604.1">
    <property type="nucleotide sequence ID" value="NZ_JBAWSY010000006.1"/>
</dbReference>
<organism evidence="7 8">
    <name type="scientific">Psychrobacillus mangrovi</name>
    <dbReference type="NCBI Taxonomy" id="3117745"/>
    <lineage>
        <taxon>Bacteria</taxon>
        <taxon>Bacillati</taxon>
        <taxon>Bacillota</taxon>
        <taxon>Bacilli</taxon>
        <taxon>Bacillales</taxon>
        <taxon>Bacillaceae</taxon>
        <taxon>Psychrobacillus</taxon>
    </lineage>
</organism>
<keyword evidence="3" id="KW-0804">Transcription</keyword>
<evidence type="ECO:0000256" key="3">
    <source>
        <dbReference type="ARBA" id="ARBA00023163"/>
    </source>
</evidence>
<dbReference type="Pfam" id="PF12833">
    <property type="entry name" value="HTH_18"/>
    <property type="match status" value="1"/>
</dbReference>
<feature type="domain" description="HTH araC/xylS-type" evidence="5">
    <location>
        <begin position="383"/>
        <end position="482"/>
    </location>
</feature>
<dbReference type="PANTHER" id="PTHR43280:SF28">
    <property type="entry name" value="HTH-TYPE TRANSCRIPTIONAL ACTIVATOR RHAS"/>
    <property type="match status" value="1"/>
</dbReference>
<evidence type="ECO:0000259" key="5">
    <source>
        <dbReference type="PROSITE" id="PS01124"/>
    </source>
</evidence>
<evidence type="ECO:0000259" key="6">
    <source>
        <dbReference type="PROSITE" id="PS50110"/>
    </source>
</evidence>
<dbReference type="InterPro" id="IPR018062">
    <property type="entry name" value="HTH_AraC-typ_CS"/>
</dbReference>
<dbReference type="PROSITE" id="PS00041">
    <property type="entry name" value="HTH_ARAC_FAMILY_1"/>
    <property type="match status" value="1"/>
</dbReference>
<dbReference type="SMART" id="SM00342">
    <property type="entry name" value="HTH_ARAC"/>
    <property type="match status" value="1"/>
</dbReference>
<dbReference type="InterPro" id="IPR011006">
    <property type="entry name" value="CheY-like_superfamily"/>
</dbReference>
<dbReference type="Gene3D" id="3.40.50.2300">
    <property type="match status" value="1"/>
</dbReference>
<reference evidence="7 8" key="1">
    <citation type="submission" date="2024-01" db="EMBL/GenBank/DDBJ databases">
        <title>Seven novel Bacillus-like species.</title>
        <authorList>
            <person name="Liu G."/>
        </authorList>
    </citation>
    <scope>NUCLEOTIDE SEQUENCE [LARGE SCALE GENOMIC DNA]</scope>
    <source>
        <strain evidence="7 8">FJAT-51614</strain>
    </source>
</reference>
<evidence type="ECO:0000313" key="7">
    <source>
        <dbReference type="EMBL" id="MEI4770046.1"/>
    </source>
</evidence>
<evidence type="ECO:0000256" key="1">
    <source>
        <dbReference type="ARBA" id="ARBA00023015"/>
    </source>
</evidence>
<dbReference type="InterPro" id="IPR001789">
    <property type="entry name" value="Sig_transdc_resp-reg_receiver"/>
</dbReference>
<dbReference type="PROSITE" id="PS50110">
    <property type="entry name" value="RESPONSE_REGULATORY"/>
    <property type="match status" value="1"/>
</dbReference>
<dbReference type="InterPro" id="IPR018060">
    <property type="entry name" value="HTH_AraC"/>
</dbReference>
<dbReference type="Pfam" id="PF00072">
    <property type="entry name" value="Response_reg"/>
    <property type="match status" value="1"/>
</dbReference>
<dbReference type="EMBL" id="JBAWSY010000006">
    <property type="protein sequence ID" value="MEI4770046.1"/>
    <property type="molecule type" value="Genomic_DNA"/>
</dbReference>
<keyword evidence="1" id="KW-0805">Transcription regulation</keyword>
<keyword evidence="8" id="KW-1185">Reference proteome</keyword>
<keyword evidence="2" id="KW-0238">DNA-binding</keyword>
<dbReference type="Gene3D" id="1.10.10.60">
    <property type="entry name" value="Homeodomain-like"/>
    <property type="match status" value="2"/>
</dbReference>
<dbReference type="InterPro" id="IPR009057">
    <property type="entry name" value="Homeodomain-like_sf"/>
</dbReference>
<dbReference type="PROSITE" id="PS01124">
    <property type="entry name" value="HTH_ARAC_FAMILY_2"/>
    <property type="match status" value="1"/>
</dbReference>
<evidence type="ECO:0000313" key="8">
    <source>
        <dbReference type="Proteomes" id="UP001364890"/>
    </source>
</evidence>